<evidence type="ECO:0000256" key="3">
    <source>
        <dbReference type="ARBA" id="ARBA00022630"/>
    </source>
</evidence>
<comment type="similarity">
    <text evidence="2">Belongs to the oxygen-dependent FAD-linked oxidoreductase family.</text>
</comment>
<evidence type="ECO:0000256" key="2">
    <source>
        <dbReference type="ARBA" id="ARBA00005466"/>
    </source>
</evidence>
<dbReference type="InterPro" id="IPR016167">
    <property type="entry name" value="FAD-bd_PCMH_sub1"/>
</dbReference>
<dbReference type="Proteomes" id="UP000664132">
    <property type="component" value="Unassembled WGS sequence"/>
</dbReference>
<comment type="caution">
    <text evidence="7">The sequence shown here is derived from an EMBL/GenBank/DDBJ whole genome shotgun (WGS) entry which is preliminary data.</text>
</comment>
<dbReference type="InterPro" id="IPR050416">
    <property type="entry name" value="FAD-linked_Oxidoreductase"/>
</dbReference>
<dbReference type="InterPro" id="IPR006093">
    <property type="entry name" value="Oxy_OxRdtase_FAD_BS"/>
</dbReference>
<dbReference type="SUPFAM" id="SSF56176">
    <property type="entry name" value="FAD-binding/transporter-associated domain-like"/>
    <property type="match status" value="1"/>
</dbReference>
<dbReference type="InterPro" id="IPR006094">
    <property type="entry name" value="Oxid_FAD_bind_N"/>
</dbReference>
<dbReference type="GO" id="GO:0071949">
    <property type="term" value="F:FAD binding"/>
    <property type="evidence" value="ECO:0007669"/>
    <property type="project" value="InterPro"/>
</dbReference>
<dbReference type="OrthoDB" id="415825at2759"/>
<proteinExistence type="inferred from homology"/>
<evidence type="ECO:0000256" key="1">
    <source>
        <dbReference type="ARBA" id="ARBA00001974"/>
    </source>
</evidence>
<evidence type="ECO:0000259" key="6">
    <source>
        <dbReference type="PROSITE" id="PS51387"/>
    </source>
</evidence>
<dbReference type="PANTHER" id="PTHR42973:SF39">
    <property type="entry name" value="FAD-BINDING PCMH-TYPE DOMAIN-CONTAINING PROTEIN"/>
    <property type="match status" value="1"/>
</dbReference>
<dbReference type="PANTHER" id="PTHR42973">
    <property type="entry name" value="BINDING OXIDOREDUCTASE, PUTATIVE (AFU_ORTHOLOGUE AFUA_1G17690)-RELATED"/>
    <property type="match status" value="1"/>
</dbReference>
<dbReference type="InterPro" id="IPR016169">
    <property type="entry name" value="FAD-bd_PCMH_sub2"/>
</dbReference>
<evidence type="ECO:0000313" key="7">
    <source>
        <dbReference type="EMBL" id="KAG4421883.1"/>
    </source>
</evidence>
<dbReference type="Gene3D" id="3.30.465.10">
    <property type="match status" value="1"/>
</dbReference>
<keyword evidence="3" id="KW-0285">Flavoprotein</keyword>
<dbReference type="GO" id="GO:0016491">
    <property type="term" value="F:oxidoreductase activity"/>
    <property type="evidence" value="ECO:0007669"/>
    <property type="project" value="UniProtKB-KW"/>
</dbReference>
<dbReference type="PROSITE" id="PS00862">
    <property type="entry name" value="OX2_COVAL_FAD"/>
    <property type="match status" value="1"/>
</dbReference>
<dbReference type="Gene3D" id="3.30.43.10">
    <property type="entry name" value="Uridine Diphospho-n-acetylenolpyruvylglucosamine Reductase, domain 2"/>
    <property type="match status" value="1"/>
</dbReference>
<evidence type="ECO:0000313" key="8">
    <source>
        <dbReference type="Proteomes" id="UP000664132"/>
    </source>
</evidence>
<name>A0A8H8BS47_9HELO</name>
<accession>A0A8H8BS47</accession>
<keyword evidence="5" id="KW-0560">Oxidoreductase</keyword>
<dbReference type="PROSITE" id="PS51387">
    <property type="entry name" value="FAD_PCMH"/>
    <property type="match status" value="1"/>
</dbReference>
<sequence length="483" mass="54197">MSRKPIPQGLESCRKDSEHYEMMRRRFHNSYVPDRYPAEIVIPSSAGDVAAAMKRASKEGVKVGVRSGGHQWAASGLLQDGILLDMQNVNHEVIYDASTETVTFGPSCNGFEMSKAMLDVGRFFPHGHTGSVSLGGFLAAGGQGWFFRGWGLTCETWILQIEVVTANGDILICNKDENSDLFWAARGSGQGFFAVVTKYWGRTIPARQLYQSRLVFNASERYEEIMDFLFQANDETPKEGTDTALISFYYEKYAPSDTEDIKDRSQFAIALVTIAYTDSIESARELLGAYREARVPEGLKKYLAAAEGAQHTTWAELFKEQEGMVPFDNGERWQCGSILTDPDGTRAEIIKAIKPAMVDLPTRHSVGCISFADLKPDERHEAASLQQQYYVASMVCWKDSREDDRMHQWLAQVNESMKHAALGVYVADFNQKFAVKKVLSDTAFARYTLLRQKWDPKSLFQGFKGLNHYSGDEPEVARNGLQL</sequence>
<dbReference type="Pfam" id="PF01565">
    <property type="entry name" value="FAD_binding_4"/>
    <property type="match status" value="1"/>
</dbReference>
<organism evidence="7 8">
    <name type="scientific">Cadophora malorum</name>
    <dbReference type="NCBI Taxonomy" id="108018"/>
    <lineage>
        <taxon>Eukaryota</taxon>
        <taxon>Fungi</taxon>
        <taxon>Dikarya</taxon>
        <taxon>Ascomycota</taxon>
        <taxon>Pezizomycotina</taxon>
        <taxon>Leotiomycetes</taxon>
        <taxon>Helotiales</taxon>
        <taxon>Ploettnerulaceae</taxon>
        <taxon>Cadophora</taxon>
    </lineage>
</organism>
<protein>
    <recommendedName>
        <fullName evidence="6">FAD-binding PCMH-type domain-containing protein</fullName>
    </recommendedName>
</protein>
<dbReference type="AlphaFoldDB" id="A0A8H8BS47"/>
<dbReference type="EMBL" id="JAFJYH010000058">
    <property type="protein sequence ID" value="KAG4421883.1"/>
    <property type="molecule type" value="Genomic_DNA"/>
</dbReference>
<dbReference type="Gene3D" id="3.40.462.20">
    <property type="match status" value="1"/>
</dbReference>
<dbReference type="InterPro" id="IPR016166">
    <property type="entry name" value="FAD-bd_PCMH"/>
</dbReference>
<keyword evidence="8" id="KW-1185">Reference proteome</keyword>
<evidence type="ECO:0000256" key="4">
    <source>
        <dbReference type="ARBA" id="ARBA00022827"/>
    </source>
</evidence>
<keyword evidence="4" id="KW-0274">FAD</keyword>
<feature type="domain" description="FAD-binding PCMH-type" evidence="6">
    <location>
        <begin position="33"/>
        <end position="206"/>
    </location>
</feature>
<dbReference type="InterPro" id="IPR036318">
    <property type="entry name" value="FAD-bd_PCMH-like_sf"/>
</dbReference>
<evidence type="ECO:0000256" key="5">
    <source>
        <dbReference type="ARBA" id="ARBA00023002"/>
    </source>
</evidence>
<comment type="cofactor">
    <cofactor evidence="1">
        <name>FAD</name>
        <dbReference type="ChEBI" id="CHEBI:57692"/>
    </cofactor>
</comment>
<reference evidence="7" key="1">
    <citation type="submission" date="2021-02" db="EMBL/GenBank/DDBJ databases">
        <title>Genome sequence Cadophora malorum strain M34.</title>
        <authorList>
            <person name="Stefanovic E."/>
            <person name="Vu D."/>
            <person name="Scully C."/>
            <person name="Dijksterhuis J."/>
            <person name="Roader J."/>
            <person name="Houbraken J."/>
        </authorList>
    </citation>
    <scope>NUCLEOTIDE SEQUENCE</scope>
    <source>
        <strain evidence="7">M34</strain>
    </source>
</reference>
<gene>
    <name evidence="7" type="ORF">IFR04_004995</name>
</gene>